<comment type="caution">
    <text evidence="1">The sequence shown here is derived from an EMBL/GenBank/DDBJ whole genome shotgun (WGS) entry which is preliminary data.</text>
</comment>
<dbReference type="EMBL" id="QBKR01000002">
    <property type="protein sequence ID" value="PTX64589.1"/>
    <property type="molecule type" value="Genomic_DNA"/>
</dbReference>
<sequence>MTDLSIVPSDWDEPSMMEKISRQTRARSVRVRDFVYYPYLYLQYRLERNTRLFPKKGRVGCTVDLVSGKEAVVDTVPVIQTRTVPTEKIIGETLSPKTARKQAEAYIYSSVSVGLKWMGTLKLIQEEERVCHRPFWIMTCEWERGDPATVIVDAVSGRYHPLSL</sequence>
<dbReference type="RefSeq" id="WP_146172090.1">
    <property type="nucleotide sequence ID" value="NZ_QBKR01000002.1"/>
</dbReference>
<gene>
    <name evidence="1" type="ORF">C8P63_10283</name>
</gene>
<dbReference type="Proteomes" id="UP000244240">
    <property type="component" value="Unassembled WGS sequence"/>
</dbReference>
<keyword evidence="2" id="KW-1185">Reference proteome</keyword>
<reference evidence="1 2" key="1">
    <citation type="submission" date="2018-04" db="EMBL/GenBank/DDBJ databases">
        <title>Genomic Encyclopedia of Archaeal and Bacterial Type Strains, Phase II (KMG-II): from individual species to whole genera.</title>
        <authorList>
            <person name="Goeker M."/>
        </authorList>
    </citation>
    <scope>NUCLEOTIDE SEQUENCE [LARGE SCALE GENOMIC DNA]</scope>
    <source>
        <strain evidence="1 2">DSM 45787</strain>
    </source>
</reference>
<evidence type="ECO:0000313" key="2">
    <source>
        <dbReference type="Proteomes" id="UP000244240"/>
    </source>
</evidence>
<evidence type="ECO:0000313" key="1">
    <source>
        <dbReference type="EMBL" id="PTX64589.1"/>
    </source>
</evidence>
<proteinExistence type="predicted"/>
<dbReference type="OrthoDB" id="2439510at2"/>
<name>A0A2T6C8F7_9BACL</name>
<protein>
    <submittedName>
        <fullName evidence="1">Uncharacterized protein</fullName>
    </submittedName>
</protein>
<accession>A0A2T6C8F7</accession>
<dbReference type="AlphaFoldDB" id="A0A2T6C8F7"/>
<organism evidence="1 2">
    <name type="scientific">Melghirimyces profundicolus</name>
    <dbReference type="NCBI Taxonomy" id="1242148"/>
    <lineage>
        <taxon>Bacteria</taxon>
        <taxon>Bacillati</taxon>
        <taxon>Bacillota</taxon>
        <taxon>Bacilli</taxon>
        <taxon>Bacillales</taxon>
        <taxon>Thermoactinomycetaceae</taxon>
        <taxon>Melghirimyces</taxon>
    </lineage>
</organism>